<evidence type="ECO:0000313" key="2">
    <source>
        <dbReference type="EMBL" id="GAA3677383.1"/>
    </source>
</evidence>
<feature type="transmembrane region" description="Helical" evidence="1">
    <location>
        <begin position="86"/>
        <end position="108"/>
    </location>
</feature>
<feature type="transmembrane region" description="Helical" evidence="1">
    <location>
        <begin position="245"/>
        <end position="264"/>
    </location>
</feature>
<organism evidence="2 3">
    <name type="scientific">Arthrobacter ginkgonis</name>
    <dbReference type="NCBI Taxonomy" id="1630594"/>
    <lineage>
        <taxon>Bacteria</taxon>
        <taxon>Bacillati</taxon>
        <taxon>Actinomycetota</taxon>
        <taxon>Actinomycetes</taxon>
        <taxon>Micrococcales</taxon>
        <taxon>Micrococcaceae</taxon>
        <taxon>Arthrobacter</taxon>
    </lineage>
</organism>
<keyword evidence="1" id="KW-0472">Membrane</keyword>
<dbReference type="RefSeq" id="WP_345149652.1">
    <property type="nucleotide sequence ID" value="NZ_BAABEO010000009.1"/>
</dbReference>
<dbReference type="Proteomes" id="UP001500752">
    <property type="component" value="Unassembled WGS sequence"/>
</dbReference>
<evidence type="ECO:0000256" key="1">
    <source>
        <dbReference type="SAM" id="Phobius"/>
    </source>
</evidence>
<evidence type="ECO:0000313" key="3">
    <source>
        <dbReference type="Proteomes" id="UP001500752"/>
    </source>
</evidence>
<reference evidence="3" key="1">
    <citation type="journal article" date="2019" name="Int. J. Syst. Evol. Microbiol.">
        <title>The Global Catalogue of Microorganisms (GCM) 10K type strain sequencing project: providing services to taxonomists for standard genome sequencing and annotation.</title>
        <authorList>
            <consortium name="The Broad Institute Genomics Platform"/>
            <consortium name="The Broad Institute Genome Sequencing Center for Infectious Disease"/>
            <person name="Wu L."/>
            <person name="Ma J."/>
        </authorList>
    </citation>
    <scope>NUCLEOTIDE SEQUENCE [LARGE SCALE GENOMIC DNA]</scope>
    <source>
        <strain evidence="3">JCM 30742</strain>
    </source>
</reference>
<keyword evidence="1" id="KW-0812">Transmembrane</keyword>
<gene>
    <name evidence="2" type="ORF">GCM10023081_14600</name>
</gene>
<keyword evidence="1" id="KW-1133">Transmembrane helix</keyword>
<comment type="caution">
    <text evidence="2">The sequence shown here is derived from an EMBL/GenBank/DDBJ whole genome shotgun (WGS) entry which is preliminary data.</text>
</comment>
<feature type="transmembrane region" description="Helical" evidence="1">
    <location>
        <begin position="175"/>
        <end position="194"/>
    </location>
</feature>
<proteinExistence type="predicted"/>
<dbReference type="InterPro" id="IPR047928">
    <property type="entry name" value="Perm_prefix_1"/>
</dbReference>
<feature type="transmembrane region" description="Helical" evidence="1">
    <location>
        <begin position="214"/>
        <end position="233"/>
    </location>
</feature>
<dbReference type="EMBL" id="BAABEO010000009">
    <property type="protein sequence ID" value="GAA3677383.1"/>
    <property type="molecule type" value="Genomic_DNA"/>
</dbReference>
<feature type="transmembrane region" description="Helical" evidence="1">
    <location>
        <begin position="284"/>
        <end position="306"/>
    </location>
</feature>
<feature type="transmembrane region" description="Helical" evidence="1">
    <location>
        <begin position="120"/>
        <end position="142"/>
    </location>
</feature>
<sequence length="324" mass="35381">MTTLSDRYVWAASRTLPEPQRPEFGRELRERIGDSIDSRLERGTPPAEAEWDALAELGDPAQLAAAYVDRPLQLIGPRYFLTWWRLLKMLLTVVLPIATAGVLLGQLISGAPVGQIIGTTVVAALSTAMQMGFWTTLAFALIERAPGGSEPVTTWKPDQLPQAHNDARAGRLGDLIGSLVFLALFAAAIVWQQFGVVFRDGVREPIPVLDPALWSFWIPYFLGLLVLEAIFAVRIYRHGWNRTLAGLNVLLNAAFTVPLLWLFLNGQLLDPALLEAMRWPWGDVGGPATVWVIVCAVVGVAVWDVVDGFVKAARHRGGSALGGC</sequence>
<protein>
    <submittedName>
        <fullName evidence="2">Permease prefix domain 1-containing protein</fullName>
    </submittedName>
</protein>
<dbReference type="NCBIfam" id="NF038403">
    <property type="entry name" value="perm_prefix_1"/>
    <property type="match status" value="1"/>
</dbReference>
<accession>A0ABP7C4I3</accession>
<keyword evidence="3" id="KW-1185">Reference proteome</keyword>
<name>A0ABP7C4I3_9MICC</name>